<feature type="compositionally biased region" description="Basic and acidic residues" evidence="1">
    <location>
        <begin position="271"/>
        <end position="289"/>
    </location>
</feature>
<feature type="compositionally biased region" description="Basic and acidic residues" evidence="1">
    <location>
        <begin position="49"/>
        <end position="64"/>
    </location>
</feature>
<comment type="caution">
    <text evidence="2">The sequence shown here is derived from an EMBL/GenBank/DDBJ whole genome shotgun (WGS) entry which is preliminary data.</text>
</comment>
<evidence type="ECO:0000313" key="3">
    <source>
        <dbReference type="Proteomes" id="UP001198830"/>
    </source>
</evidence>
<gene>
    <name evidence="2" type="ORF">LL253_01150</name>
</gene>
<dbReference type="RefSeq" id="WP_228225893.1">
    <property type="nucleotide sequence ID" value="NZ_JAJGNP010000001.1"/>
</dbReference>
<feature type="compositionally biased region" description="Basic and acidic residues" evidence="1">
    <location>
        <begin position="9"/>
        <end position="36"/>
    </location>
</feature>
<dbReference type="InterPro" id="IPR018684">
    <property type="entry name" value="DUF2171"/>
</dbReference>
<protein>
    <submittedName>
        <fullName evidence="2">DUF2171 domain-containing protein</fullName>
    </submittedName>
</protein>
<accession>A0ABS8GYY7</accession>
<feature type="compositionally biased region" description="Polar residues" evidence="1">
    <location>
        <begin position="296"/>
        <end position="309"/>
    </location>
</feature>
<evidence type="ECO:0000256" key="1">
    <source>
        <dbReference type="SAM" id="MobiDB-lite"/>
    </source>
</evidence>
<name>A0ABS8GYY7_9SPHN</name>
<sequence>MGYQGGGRYGDDRYSSNWDRGERYRGQRDYRRDDNSYRYGTRGQFGGSDMRRHPDDYDPEERGFFDRAGDEVRSWFGDEEAERRREYDEYYNRPYGDPRDQSSRIGYASAGRSDYLPGRGYAPYTNERSGFGSEDHGYRTRAFGPQRDQNAHHDSNYHAWRQQRIDELDRDYAEYQRENRDRFNSEFGTWRTRRGEQRQAVTQVKEHMEVVGSDGEHVGTVDKCRGDRIILTKNDEDAGGVHHSIPSNWIKSVDATRVTLEKTAEQAQDAWRTEREQSAMFNDRPEGRDGGWSSEGFASSNSSHGNRYR</sequence>
<organism evidence="2 3">
    <name type="scientific">Sphingobium soli</name>
    <dbReference type="NCBI Taxonomy" id="1591116"/>
    <lineage>
        <taxon>Bacteria</taxon>
        <taxon>Pseudomonadati</taxon>
        <taxon>Pseudomonadota</taxon>
        <taxon>Alphaproteobacteria</taxon>
        <taxon>Sphingomonadales</taxon>
        <taxon>Sphingomonadaceae</taxon>
        <taxon>Sphingobium</taxon>
    </lineage>
</organism>
<feature type="region of interest" description="Disordered" evidence="1">
    <location>
        <begin position="265"/>
        <end position="309"/>
    </location>
</feature>
<proteinExistence type="predicted"/>
<dbReference type="NCBIfam" id="NF033157">
    <property type="entry name" value="SWFGD_domain"/>
    <property type="match status" value="1"/>
</dbReference>
<feature type="region of interest" description="Disordered" evidence="1">
    <location>
        <begin position="1"/>
        <end position="64"/>
    </location>
</feature>
<dbReference type="Proteomes" id="UP001198830">
    <property type="component" value="Unassembled WGS sequence"/>
</dbReference>
<evidence type="ECO:0000313" key="2">
    <source>
        <dbReference type="EMBL" id="MCC4231291.1"/>
    </source>
</evidence>
<dbReference type="EMBL" id="JAJGNP010000001">
    <property type="protein sequence ID" value="MCC4231291.1"/>
    <property type="molecule type" value="Genomic_DNA"/>
</dbReference>
<dbReference type="Pfam" id="PF09939">
    <property type="entry name" value="DUF2171"/>
    <property type="match status" value="1"/>
</dbReference>
<keyword evidence="3" id="KW-1185">Reference proteome</keyword>
<reference evidence="2 3" key="1">
    <citation type="submission" date="2021-10" db="EMBL/GenBank/DDBJ databases">
        <title>The diversity and Nitrogen Metabolism of Culturable Nitrate-Utilizing Bacteria Within the Oxygen Minimum Zone of the Changjiang (Yangtze River)Estuary.</title>
        <authorList>
            <person name="Zhang D."/>
            <person name="Zheng J."/>
            <person name="Liu S."/>
            <person name="He W."/>
        </authorList>
    </citation>
    <scope>NUCLEOTIDE SEQUENCE [LARGE SCALE GENOMIC DNA]</scope>
    <source>
        <strain evidence="2 3">FXH275-2</strain>
    </source>
</reference>
<dbReference type="InterPro" id="IPR047800">
    <property type="entry name" value="SWFGD_dom"/>
</dbReference>